<dbReference type="Proteomes" id="UP000663879">
    <property type="component" value="Unassembled WGS sequence"/>
</dbReference>
<name>A0A814ADB3_9BILA</name>
<sequence>MSQDPLSITSLKSILKAAKKLHWKEDTRLLLKLSQALAFIPEEDVYGAFNLIKQKTGTNGELVQFYDYVEDTFVGKVVQKKVGRGRGVKYISEYKAPLFEINFWNVNKRINECLPSLKILVESWHSSFSEILDKHPLVYSFIGSLNKEQQKVECELLKLETGIAYRRRP</sequence>
<protein>
    <submittedName>
        <fullName evidence="1">Uncharacterized protein</fullName>
    </submittedName>
</protein>
<feature type="non-terminal residue" evidence="1">
    <location>
        <position position="1"/>
    </location>
</feature>
<comment type="caution">
    <text evidence="1">The sequence shown here is derived from an EMBL/GenBank/DDBJ whole genome shotgun (WGS) entry which is preliminary data.</text>
</comment>
<organism evidence="1 2">
    <name type="scientific">Brachionus calyciflorus</name>
    <dbReference type="NCBI Taxonomy" id="104777"/>
    <lineage>
        <taxon>Eukaryota</taxon>
        <taxon>Metazoa</taxon>
        <taxon>Spiralia</taxon>
        <taxon>Gnathifera</taxon>
        <taxon>Rotifera</taxon>
        <taxon>Eurotatoria</taxon>
        <taxon>Monogononta</taxon>
        <taxon>Pseudotrocha</taxon>
        <taxon>Ploima</taxon>
        <taxon>Brachionidae</taxon>
        <taxon>Brachionus</taxon>
    </lineage>
</organism>
<dbReference type="EMBL" id="CAJNOC010002070">
    <property type="protein sequence ID" value="CAF0910610.1"/>
    <property type="molecule type" value="Genomic_DNA"/>
</dbReference>
<dbReference type="OrthoDB" id="10067596at2759"/>
<evidence type="ECO:0000313" key="1">
    <source>
        <dbReference type="EMBL" id="CAF0910610.1"/>
    </source>
</evidence>
<dbReference type="AlphaFoldDB" id="A0A814ADB3"/>
<gene>
    <name evidence="1" type="ORF">OXX778_LOCUS11882</name>
</gene>
<proteinExistence type="predicted"/>
<reference evidence="1" key="1">
    <citation type="submission" date="2021-02" db="EMBL/GenBank/DDBJ databases">
        <authorList>
            <person name="Nowell W R."/>
        </authorList>
    </citation>
    <scope>NUCLEOTIDE SEQUENCE</scope>
    <source>
        <strain evidence="1">Ploen Becks lab</strain>
    </source>
</reference>
<accession>A0A814ADB3</accession>
<keyword evidence="2" id="KW-1185">Reference proteome</keyword>
<evidence type="ECO:0000313" key="2">
    <source>
        <dbReference type="Proteomes" id="UP000663879"/>
    </source>
</evidence>